<evidence type="ECO:0008006" key="6">
    <source>
        <dbReference type="Google" id="ProtNLM"/>
    </source>
</evidence>
<evidence type="ECO:0000313" key="5">
    <source>
        <dbReference type="Proteomes" id="UP000235965"/>
    </source>
</evidence>
<name>A0A2J7PWH5_9NEOP</name>
<comment type="caution">
    <text evidence="4">The sequence shown here is derived from an EMBL/GenBank/DDBJ whole genome shotgun (WGS) entry which is preliminary data.</text>
</comment>
<dbReference type="STRING" id="105785.A0A2J7PWH5"/>
<dbReference type="OrthoDB" id="6382835at2759"/>
<dbReference type="GO" id="GO:0031012">
    <property type="term" value="C:extracellular matrix"/>
    <property type="evidence" value="ECO:0007669"/>
    <property type="project" value="TreeGrafter"/>
</dbReference>
<evidence type="ECO:0000256" key="3">
    <source>
        <dbReference type="SAM" id="SignalP"/>
    </source>
</evidence>
<dbReference type="GO" id="GO:0005615">
    <property type="term" value="C:extracellular space"/>
    <property type="evidence" value="ECO:0007669"/>
    <property type="project" value="TreeGrafter"/>
</dbReference>
<dbReference type="PANTHER" id="PTHR12236:SF95">
    <property type="entry name" value="CUTICULAR PROTEIN 76BD, ISOFORM C-RELATED"/>
    <property type="match status" value="1"/>
</dbReference>
<dbReference type="EMBL" id="NEVH01020933">
    <property type="protein sequence ID" value="PNF20679.1"/>
    <property type="molecule type" value="Genomic_DNA"/>
</dbReference>
<dbReference type="PROSITE" id="PS51155">
    <property type="entry name" value="CHIT_BIND_RR_2"/>
    <property type="match status" value="1"/>
</dbReference>
<dbReference type="GO" id="GO:0042302">
    <property type="term" value="F:structural constituent of cuticle"/>
    <property type="evidence" value="ECO:0007669"/>
    <property type="project" value="UniProtKB-UniRule"/>
</dbReference>
<reference evidence="4 5" key="1">
    <citation type="submission" date="2017-12" db="EMBL/GenBank/DDBJ databases">
        <title>Hemimetabolous genomes reveal molecular basis of termite eusociality.</title>
        <authorList>
            <person name="Harrison M.C."/>
            <person name="Jongepier E."/>
            <person name="Robertson H.M."/>
            <person name="Arning N."/>
            <person name="Bitard-Feildel T."/>
            <person name="Chao H."/>
            <person name="Childers C.P."/>
            <person name="Dinh H."/>
            <person name="Doddapaneni H."/>
            <person name="Dugan S."/>
            <person name="Gowin J."/>
            <person name="Greiner C."/>
            <person name="Han Y."/>
            <person name="Hu H."/>
            <person name="Hughes D.S.T."/>
            <person name="Huylmans A.-K."/>
            <person name="Kemena C."/>
            <person name="Kremer L.P.M."/>
            <person name="Lee S.L."/>
            <person name="Lopez-Ezquerra A."/>
            <person name="Mallet L."/>
            <person name="Monroy-Kuhn J.M."/>
            <person name="Moser A."/>
            <person name="Murali S.C."/>
            <person name="Muzny D.M."/>
            <person name="Otani S."/>
            <person name="Piulachs M.-D."/>
            <person name="Poelchau M."/>
            <person name="Qu J."/>
            <person name="Schaub F."/>
            <person name="Wada-Katsumata A."/>
            <person name="Worley K.C."/>
            <person name="Xie Q."/>
            <person name="Ylla G."/>
            <person name="Poulsen M."/>
            <person name="Gibbs R.A."/>
            <person name="Schal C."/>
            <person name="Richards S."/>
            <person name="Belles X."/>
            <person name="Korb J."/>
            <person name="Bornberg-Bauer E."/>
        </authorList>
    </citation>
    <scope>NUCLEOTIDE SEQUENCE [LARGE SCALE GENOMIC DNA]</scope>
    <source>
        <tissue evidence="4">Whole body</tissue>
    </source>
</reference>
<dbReference type="PANTHER" id="PTHR12236">
    <property type="entry name" value="STRUCTURAL CONTITUENT OF CUTICLE"/>
    <property type="match status" value="1"/>
</dbReference>
<dbReference type="PROSITE" id="PS00233">
    <property type="entry name" value="CHIT_BIND_RR_1"/>
    <property type="match status" value="1"/>
</dbReference>
<organism evidence="4 5">
    <name type="scientific">Cryptotermes secundus</name>
    <dbReference type="NCBI Taxonomy" id="105785"/>
    <lineage>
        <taxon>Eukaryota</taxon>
        <taxon>Metazoa</taxon>
        <taxon>Ecdysozoa</taxon>
        <taxon>Arthropoda</taxon>
        <taxon>Hexapoda</taxon>
        <taxon>Insecta</taxon>
        <taxon>Pterygota</taxon>
        <taxon>Neoptera</taxon>
        <taxon>Polyneoptera</taxon>
        <taxon>Dictyoptera</taxon>
        <taxon>Blattodea</taxon>
        <taxon>Blattoidea</taxon>
        <taxon>Termitoidae</taxon>
        <taxon>Kalotermitidae</taxon>
        <taxon>Cryptotermitinae</taxon>
        <taxon>Cryptotermes</taxon>
    </lineage>
</organism>
<keyword evidence="5" id="KW-1185">Reference proteome</keyword>
<feature type="signal peptide" evidence="3">
    <location>
        <begin position="1"/>
        <end position="20"/>
    </location>
</feature>
<accession>A0A2J7PWH5</accession>
<gene>
    <name evidence="4" type="ORF">B7P43_G03031</name>
</gene>
<protein>
    <recommendedName>
        <fullName evidence="6">Cuticle protein 8</fullName>
    </recommendedName>
</protein>
<evidence type="ECO:0000256" key="2">
    <source>
        <dbReference type="PROSITE-ProRule" id="PRU00497"/>
    </source>
</evidence>
<dbReference type="Proteomes" id="UP000235965">
    <property type="component" value="Unassembled WGS sequence"/>
</dbReference>
<dbReference type="InterPro" id="IPR051217">
    <property type="entry name" value="Insect_Cuticle_Struc_Prot"/>
</dbReference>
<keyword evidence="1 2" id="KW-0193">Cuticle</keyword>
<sequence>QVVTILSALAAAVPAIPVSAIEESYGHLAVAPIALSHAPALEISHAPIAIAHAPVIKEVEHDSPPQYEFKYGVKDTHTQDIKEQAEKRVGDKVEGYYSLLEPDGTTRTVKYTADHHSGFNAVVTKSGQAVHPAAPVKVAVPVQKVVAAPVVSYAHAPLASHEDALSLGSYAHDAELIYH</sequence>
<dbReference type="InParanoid" id="A0A2J7PWH5"/>
<dbReference type="Pfam" id="PF00379">
    <property type="entry name" value="Chitin_bind_4"/>
    <property type="match status" value="1"/>
</dbReference>
<feature type="non-terminal residue" evidence="4">
    <location>
        <position position="1"/>
    </location>
</feature>
<dbReference type="InterPro" id="IPR031311">
    <property type="entry name" value="CHIT_BIND_RR_consensus"/>
</dbReference>
<feature type="chain" id="PRO_5014370152" description="Cuticle protein 8" evidence="3">
    <location>
        <begin position="21"/>
        <end position="179"/>
    </location>
</feature>
<dbReference type="PRINTS" id="PR00947">
    <property type="entry name" value="CUTICLE"/>
</dbReference>
<dbReference type="AlphaFoldDB" id="A0A2J7PWH5"/>
<keyword evidence="3" id="KW-0732">Signal</keyword>
<evidence type="ECO:0000313" key="4">
    <source>
        <dbReference type="EMBL" id="PNF20679.1"/>
    </source>
</evidence>
<evidence type="ECO:0000256" key="1">
    <source>
        <dbReference type="ARBA" id="ARBA00022460"/>
    </source>
</evidence>
<dbReference type="InterPro" id="IPR000618">
    <property type="entry name" value="Insect_cuticle"/>
</dbReference>
<proteinExistence type="predicted"/>